<name>A0A1N7QBN7_9PROT</name>
<feature type="signal peptide" evidence="1">
    <location>
        <begin position="1"/>
        <end position="25"/>
    </location>
</feature>
<protein>
    <submittedName>
        <fullName evidence="3">Alginate export</fullName>
    </submittedName>
</protein>
<keyword evidence="4" id="KW-1185">Reference proteome</keyword>
<dbReference type="AlphaFoldDB" id="A0A1N7QBN7"/>
<dbReference type="STRING" id="80876.SAMN05421779_1145"/>
<accession>A0A1N7QBN7</accession>
<dbReference type="OrthoDB" id="311329at2"/>
<dbReference type="Gene3D" id="2.40.160.100">
    <property type="match status" value="1"/>
</dbReference>
<sequence length="465" mass="49506">MTVTHRLLPVLAGAMVLGSGLAAHAADAPAGLTLYEADGARVAFDFAAGAGVFSASNARLGQGITSLDDGSTQKDLNWAEAYVKPGLSVRLDSQSIGSVYGTVAVIGSTTQGDGDAFSATGTQLTHGGVSHGDLERAALGWASGDLLWQKDALDLSVGRQDFVLGDGFLLADGNADVGKEGGYWFGARSAWSNSMVARLGWDPLEADAFWLKSDQNSGNMEIHGLNLEAKREGLGSVAVAGMRISQDDPNASGLFGSDGVNSLRKGMKVWDFRAQGTPLPMLPDLFLSAEYVQESNDTDGRRLDANAWYGEIGYTFSDVPWSPSLSYRYAHFSGDDSTTTSQSEAFDPLRYGMVRGWGSYFHGEVAGQYLLFNSNENLHMIHATVSPLETVQAGVIYYDFSLDQASAGASKDYGQEVDLHVDWMPLDWLTVSGVYGRFMPGAAAKTALGGSDSMDVMELVSTVKF</sequence>
<dbReference type="InterPro" id="IPR053728">
    <property type="entry name" value="Alginate_Permeability_Chnl"/>
</dbReference>
<evidence type="ECO:0000313" key="3">
    <source>
        <dbReference type="EMBL" id="SIT20224.1"/>
    </source>
</evidence>
<feature type="chain" id="PRO_5013247209" evidence="1">
    <location>
        <begin position="26"/>
        <end position="465"/>
    </location>
</feature>
<proteinExistence type="predicted"/>
<keyword evidence="1" id="KW-0732">Signal</keyword>
<evidence type="ECO:0000256" key="1">
    <source>
        <dbReference type="SAM" id="SignalP"/>
    </source>
</evidence>
<dbReference type="Pfam" id="PF13372">
    <property type="entry name" value="Alginate_exp"/>
    <property type="match status" value="1"/>
</dbReference>
<evidence type="ECO:0000313" key="4">
    <source>
        <dbReference type="Proteomes" id="UP000185678"/>
    </source>
</evidence>
<dbReference type="RefSeq" id="WP_076402164.1">
    <property type="nucleotide sequence ID" value="NZ_FTOA01000014.1"/>
</dbReference>
<dbReference type="EMBL" id="FTOA01000014">
    <property type="protein sequence ID" value="SIT20224.1"/>
    <property type="molecule type" value="Genomic_DNA"/>
</dbReference>
<feature type="domain" description="Alginate export" evidence="2">
    <location>
        <begin position="151"/>
        <end position="447"/>
    </location>
</feature>
<dbReference type="InterPro" id="IPR025388">
    <property type="entry name" value="Alginate_export_dom"/>
</dbReference>
<gene>
    <name evidence="3" type="ORF">SAMN05421779_1145</name>
</gene>
<dbReference type="Proteomes" id="UP000185678">
    <property type="component" value="Unassembled WGS sequence"/>
</dbReference>
<organism evidence="3 4">
    <name type="scientific">Insolitispirillum peregrinum</name>
    <dbReference type="NCBI Taxonomy" id="80876"/>
    <lineage>
        <taxon>Bacteria</taxon>
        <taxon>Pseudomonadati</taxon>
        <taxon>Pseudomonadota</taxon>
        <taxon>Alphaproteobacteria</taxon>
        <taxon>Rhodospirillales</taxon>
        <taxon>Novispirillaceae</taxon>
        <taxon>Insolitispirillum</taxon>
    </lineage>
</organism>
<evidence type="ECO:0000259" key="2">
    <source>
        <dbReference type="Pfam" id="PF13372"/>
    </source>
</evidence>
<dbReference type="SUPFAM" id="SSF56935">
    <property type="entry name" value="Porins"/>
    <property type="match status" value="1"/>
</dbReference>
<reference evidence="3 4" key="1">
    <citation type="submission" date="2017-01" db="EMBL/GenBank/DDBJ databases">
        <authorList>
            <person name="Mah S.A."/>
            <person name="Swanson W.J."/>
            <person name="Moy G.W."/>
            <person name="Vacquier V.D."/>
        </authorList>
    </citation>
    <scope>NUCLEOTIDE SEQUENCE [LARGE SCALE GENOMIC DNA]</scope>
    <source>
        <strain evidence="3 4">DSM 11589</strain>
    </source>
</reference>